<proteinExistence type="predicted"/>
<keyword evidence="3" id="KW-1185">Reference proteome</keyword>
<keyword evidence="1" id="KW-0812">Transmembrane</keyword>
<evidence type="ECO:0000256" key="1">
    <source>
        <dbReference type="SAM" id="Phobius"/>
    </source>
</evidence>
<keyword evidence="1" id="KW-1133">Transmembrane helix</keyword>
<evidence type="ECO:0000313" key="3">
    <source>
        <dbReference type="Proteomes" id="UP000838412"/>
    </source>
</evidence>
<sequence>MEVEETFCEIYLFTRDFGRSAHIKSVRPRHLLGKAAAVCLIMDVLNIFLQIVMYTIVFLQMFAAVYYLIIKTCLEEKKMRQEEIELSVAVDSGTEKTSVVIIDNLPDEKDDKKKTNDITEL</sequence>
<keyword evidence="1" id="KW-0472">Membrane</keyword>
<reference evidence="2" key="1">
    <citation type="submission" date="2022-01" db="EMBL/GenBank/DDBJ databases">
        <authorList>
            <person name="Braso-Vives M."/>
        </authorList>
    </citation>
    <scope>NUCLEOTIDE SEQUENCE</scope>
</reference>
<organism evidence="2 3">
    <name type="scientific">Branchiostoma lanceolatum</name>
    <name type="common">Common lancelet</name>
    <name type="synonym">Amphioxus lanceolatum</name>
    <dbReference type="NCBI Taxonomy" id="7740"/>
    <lineage>
        <taxon>Eukaryota</taxon>
        <taxon>Metazoa</taxon>
        <taxon>Chordata</taxon>
        <taxon>Cephalochordata</taxon>
        <taxon>Leptocardii</taxon>
        <taxon>Amphioxiformes</taxon>
        <taxon>Branchiostomatidae</taxon>
        <taxon>Branchiostoma</taxon>
    </lineage>
</organism>
<gene>
    <name evidence="2" type="primary">Hypp7390</name>
    <name evidence="2" type="ORF">BLAG_LOCUS7371</name>
</gene>
<dbReference type="Proteomes" id="UP000838412">
    <property type="component" value="Chromosome 14"/>
</dbReference>
<accession>A0A8J9Z066</accession>
<name>A0A8J9Z066_BRALA</name>
<dbReference type="EMBL" id="OV696699">
    <property type="protein sequence ID" value="CAH1244830.1"/>
    <property type="molecule type" value="Genomic_DNA"/>
</dbReference>
<evidence type="ECO:0000313" key="2">
    <source>
        <dbReference type="EMBL" id="CAH1244830.1"/>
    </source>
</evidence>
<protein>
    <submittedName>
        <fullName evidence="2">Hypp7390 protein</fullName>
    </submittedName>
</protein>
<feature type="transmembrane region" description="Helical" evidence="1">
    <location>
        <begin position="47"/>
        <end position="70"/>
    </location>
</feature>
<dbReference type="AlphaFoldDB" id="A0A8J9Z066"/>